<feature type="region of interest" description="Disordered" evidence="1">
    <location>
        <begin position="436"/>
        <end position="455"/>
    </location>
</feature>
<comment type="caution">
    <text evidence="3">The sequence shown here is derived from an EMBL/GenBank/DDBJ whole genome shotgun (WGS) entry which is preliminary data.</text>
</comment>
<gene>
    <name evidence="3" type="ORF">F1559_003828</name>
</gene>
<protein>
    <recommendedName>
        <fullName evidence="2">Peptidoglycan binding-like domain-containing protein</fullName>
    </recommendedName>
</protein>
<dbReference type="Proteomes" id="UP000530660">
    <property type="component" value="Unassembled WGS sequence"/>
</dbReference>
<dbReference type="AlphaFoldDB" id="A0A7J7IQ78"/>
<dbReference type="InterPro" id="IPR002477">
    <property type="entry name" value="Peptidoglycan-bd-like"/>
</dbReference>
<reference evidence="3 4" key="1">
    <citation type="journal article" date="2020" name="J. Phycol.">
        <title>Comparative genome analysis reveals Cyanidiococcus gen. nov., a new extremophilic red algal genus sister to Cyanidioschyzon (Cyanidioschyzonaceae, Rhodophyta).</title>
        <authorList>
            <person name="Liu S.-L."/>
            <person name="Chiang Y.-R."/>
            <person name="Yoon H.S."/>
            <person name="Fu H.-Y."/>
        </authorList>
    </citation>
    <scope>NUCLEOTIDE SEQUENCE [LARGE SCALE GENOMIC DNA]</scope>
    <source>
        <strain evidence="3 4">THAL066</strain>
    </source>
</reference>
<sequence>MPISPAGNAAVEALSVPLNGTLRPASTEVTEQVCEHDDSTDWACLLFGVKGVQVSALTTFGPWLDTLRGSVPLAALRRACLRSATPDSFRPWTWLVLLGVLPPVRAAWRTALAVRLDMYRECLRFAMITGLQRRDSTLDTETDHAIDSIFHAHASYQVIAGEPPKANRMDADEHGSFGCTTLSSPVAHAAASAQLTQMKAWLEDPAKSQERSTIRAQINVFRTVFPEQPALAWWCLNRFREQERRVAVTRSGQAIESFDFAYRVRLVLHLVDIAEQEAKASSNVPAPRAKEPGTGALQSMRQSRRIQGFSALLGAMLMLTRLPANHSDGQLGSNDTLSAQTDLSINDGRDRLSLSVKALFEHADDSSDISQRRSRTMASLDAYTRCLLGATFAEHLSPAHCLLLWDRIFAAGPDLAAHLAFQLLVQLRLHQLGPRPLHDSTTSDASQPGDRHSSEMLTHPSWFLSPNDIEAICRRASDAADYLLGYESCDLSTWDPIYAFDMLWPVLRRGDTGALVRILQYLLRCAWLRSLVRRRRSVWHPYHELGQTVSKGKALMPMNRGVFIQESLEAPNQLGIQGERPSSPASAQSLRLAATSRASGAASVDQRAAPWIQTATSATDTPERYLGDLVDEQLWPRLVVPVSAGDRGDAVMALQVALLELHGYDSVRIDGFFGRRTEAAVREFQRRGAARLMPIDGLVGPVTWLHLIGRGD</sequence>
<evidence type="ECO:0000313" key="3">
    <source>
        <dbReference type="EMBL" id="KAF6004900.1"/>
    </source>
</evidence>
<dbReference type="SUPFAM" id="SSF47090">
    <property type="entry name" value="PGBD-like"/>
    <property type="match status" value="1"/>
</dbReference>
<dbReference type="InterPro" id="IPR036365">
    <property type="entry name" value="PGBD-like_sf"/>
</dbReference>
<name>A0A7J7IQ78_9RHOD</name>
<evidence type="ECO:0000259" key="2">
    <source>
        <dbReference type="Pfam" id="PF01471"/>
    </source>
</evidence>
<dbReference type="OrthoDB" id="18718at2759"/>
<organism evidence="3 4">
    <name type="scientific">Cyanidiococcus yangmingshanensis</name>
    <dbReference type="NCBI Taxonomy" id="2690220"/>
    <lineage>
        <taxon>Eukaryota</taxon>
        <taxon>Rhodophyta</taxon>
        <taxon>Bangiophyceae</taxon>
        <taxon>Cyanidiales</taxon>
        <taxon>Cyanidiaceae</taxon>
        <taxon>Cyanidiococcus</taxon>
    </lineage>
</organism>
<evidence type="ECO:0000313" key="4">
    <source>
        <dbReference type="Proteomes" id="UP000530660"/>
    </source>
</evidence>
<feature type="domain" description="Peptidoglycan binding-like" evidence="2">
    <location>
        <begin position="647"/>
        <end position="704"/>
    </location>
</feature>
<evidence type="ECO:0000256" key="1">
    <source>
        <dbReference type="SAM" id="MobiDB-lite"/>
    </source>
</evidence>
<accession>A0A7J7IQ78</accession>
<proteinExistence type="predicted"/>
<dbReference type="Gene3D" id="1.10.101.10">
    <property type="entry name" value="PGBD-like superfamily/PGBD"/>
    <property type="match status" value="1"/>
</dbReference>
<dbReference type="Pfam" id="PF01471">
    <property type="entry name" value="PG_binding_1"/>
    <property type="match status" value="1"/>
</dbReference>
<dbReference type="EMBL" id="VWRR01000002">
    <property type="protein sequence ID" value="KAF6004900.1"/>
    <property type="molecule type" value="Genomic_DNA"/>
</dbReference>
<dbReference type="InterPro" id="IPR036366">
    <property type="entry name" value="PGBDSf"/>
</dbReference>
<keyword evidence="4" id="KW-1185">Reference proteome</keyword>